<accession>A0A0U3GH67</accession>
<sequence length="233" mass="24429">MSASDPRPVAVVTGATRGIGRACAADLARDHDVVALGRDPQLLAELAALPHVRARAVELTDLEALPQALAGLDRVDVLVHSAAVAGRTTVEAATPAQWREQLELNVVAPAELTRQLLPGLRAARGTVVFVNSGSGLTARAGDAVYAASKHALRALADSLRQEVAADGVRVSSVHPGPVDTQMQQEIQAGLGNPYEPERYLRPESVAAAVRAVVDAGEDAQLTTVSVRPRSEQR</sequence>
<dbReference type="SUPFAM" id="SSF51735">
    <property type="entry name" value="NAD(P)-binding Rossmann-fold domains"/>
    <property type="match status" value="1"/>
</dbReference>
<reference evidence="5 7" key="1">
    <citation type="submission" date="2015-11" db="EMBL/GenBank/DDBJ databases">
        <title>Complete Genome Sequence of Kocuria flava strain HO-9041.</title>
        <authorList>
            <person name="Zhou M."/>
            <person name="Dai J."/>
        </authorList>
    </citation>
    <scope>NUCLEOTIDE SEQUENCE [LARGE SCALE GENOMIC DNA]</scope>
    <source>
        <strain evidence="5 7">HO-9041</strain>
    </source>
</reference>
<dbReference type="STRING" id="446860.AS188_06565"/>
<dbReference type="PRINTS" id="PR00081">
    <property type="entry name" value="GDHRDH"/>
</dbReference>
<dbReference type="PRINTS" id="PR00080">
    <property type="entry name" value="SDRFAMILY"/>
</dbReference>
<dbReference type="InterPro" id="IPR036291">
    <property type="entry name" value="NAD(P)-bd_dom_sf"/>
</dbReference>
<dbReference type="InterPro" id="IPR057326">
    <property type="entry name" value="KR_dom"/>
</dbReference>
<feature type="domain" description="Ketoreductase" evidence="4">
    <location>
        <begin position="8"/>
        <end position="181"/>
    </location>
</feature>
<comment type="similarity">
    <text evidence="1 3">Belongs to the short-chain dehydrogenases/reductases (SDR) family.</text>
</comment>
<evidence type="ECO:0000256" key="2">
    <source>
        <dbReference type="ARBA" id="ARBA00023002"/>
    </source>
</evidence>
<dbReference type="PANTHER" id="PTHR44196:SF1">
    <property type="entry name" value="DEHYDROGENASE_REDUCTASE SDR FAMILY MEMBER 7B"/>
    <property type="match status" value="1"/>
</dbReference>
<organism evidence="5 7">
    <name type="scientific">Kocuria flava</name>
    <dbReference type="NCBI Taxonomy" id="446860"/>
    <lineage>
        <taxon>Bacteria</taxon>
        <taxon>Bacillati</taxon>
        <taxon>Actinomycetota</taxon>
        <taxon>Actinomycetes</taxon>
        <taxon>Micrococcales</taxon>
        <taxon>Micrococcaceae</taxon>
        <taxon>Kocuria</taxon>
    </lineage>
</organism>
<dbReference type="NCBIfam" id="NF006073">
    <property type="entry name" value="PRK08219.1"/>
    <property type="match status" value="1"/>
</dbReference>
<dbReference type="OrthoDB" id="158573at2"/>
<gene>
    <name evidence="5" type="ORF">AS188_06565</name>
    <name evidence="6" type="ORF">KFL01_11940</name>
</gene>
<dbReference type="GO" id="GO:0016491">
    <property type="term" value="F:oxidoreductase activity"/>
    <property type="evidence" value="ECO:0007669"/>
    <property type="project" value="UniProtKB-KW"/>
</dbReference>
<dbReference type="KEGG" id="kfv:AS188_06565"/>
<name>A0A0U3GH67_9MICC</name>
<dbReference type="AlphaFoldDB" id="A0A0U3GH67"/>
<dbReference type="RefSeq" id="WP_058858180.1">
    <property type="nucleotide sequence ID" value="NZ_BJZR01000024.1"/>
</dbReference>
<dbReference type="InterPro" id="IPR020904">
    <property type="entry name" value="Sc_DH/Rdtase_CS"/>
</dbReference>
<evidence type="ECO:0000313" key="8">
    <source>
        <dbReference type="Proteomes" id="UP000321155"/>
    </source>
</evidence>
<evidence type="ECO:0000313" key="7">
    <source>
        <dbReference type="Proteomes" id="UP000057181"/>
    </source>
</evidence>
<evidence type="ECO:0000259" key="4">
    <source>
        <dbReference type="SMART" id="SM00822"/>
    </source>
</evidence>
<dbReference type="EMBL" id="CP013254">
    <property type="protein sequence ID" value="ALU39470.1"/>
    <property type="molecule type" value="Genomic_DNA"/>
</dbReference>
<dbReference type="InterPro" id="IPR002347">
    <property type="entry name" value="SDR_fam"/>
</dbReference>
<dbReference type="Proteomes" id="UP000057181">
    <property type="component" value="Chromosome"/>
</dbReference>
<keyword evidence="2" id="KW-0560">Oxidoreductase</keyword>
<evidence type="ECO:0000256" key="1">
    <source>
        <dbReference type="ARBA" id="ARBA00006484"/>
    </source>
</evidence>
<protein>
    <submittedName>
        <fullName evidence="5 6">Short-chain dehydrogenase</fullName>
    </submittedName>
</protein>
<evidence type="ECO:0000313" key="6">
    <source>
        <dbReference type="EMBL" id="GEO91888.1"/>
    </source>
</evidence>
<evidence type="ECO:0000256" key="3">
    <source>
        <dbReference type="RuleBase" id="RU000363"/>
    </source>
</evidence>
<keyword evidence="8" id="KW-1185">Reference proteome</keyword>
<dbReference type="PANTHER" id="PTHR44196">
    <property type="entry name" value="DEHYDROGENASE/REDUCTASE SDR FAMILY MEMBER 7B"/>
    <property type="match status" value="1"/>
</dbReference>
<dbReference type="Proteomes" id="UP000321155">
    <property type="component" value="Unassembled WGS sequence"/>
</dbReference>
<dbReference type="Pfam" id="PF00106">
    <property type="entry name" value="adh_short"/>
    <property type="match status" value="1"/>
</dbReference>
<dbReference type="PROSITE" id="PS00061">
    <property type="entry name" value="ADH_SHORT"/>
    <property type="match status" value="1"/>
</dbReference>
<dbReference type="SMART" id="SM00822">
    <property type="entry name" value="PKS_KR"/>
    <property type="match status" value="1"/>
</dbReference>
<dbReference type="GO" id="GO:0016020">
    <property type="term" value="C:membrane"/>
    <property type="evidence" value="ECO:0007669"/>
    <property type="project" value="TreeGrafter"/>
</dbReference>
<proteinExistence type="inferred from homology"/>
<reference evidence="6 8" key="2">
    <citation type="submission" date="2019-07" db="EMBL/GenBank/DDBJ databases">
        <title>Whole genome shotgun sequence of Kocuria flava NBRC 107626.</title>
        <authorList>
            <person name="Hosoyama A."/>
            <person name="Uohara A."/>
            <person name="Ohji S."/>
            <person name="Ichikawa N."/>
        </authorList>
    </citation>
    <scope>NUCLEOTIDE SEQUENCE [LARGE SCALE GENOMIC DNA]</scope>
    <source>
        <strain evidence="6 8">NBRC 107626</strain>
    </source>
</reference>
<evidence type="ECO:0000313" key="5">
    <source>
        <dbReference type="EMBL" id="ALU39470.1"/>
    </source>
</evidence>
<dbReference type="Gene3D" id="3.40.50.720">
    <property type="entry name" value="NAD(P)-binding Rossmann-like Domain"/>
    <property type="match status" value="1"/>
</dbReference>
<dbReference type="EMBL" id="BJZR01000024">
    <property type="protein sequence ID" value="GEO91888.1"/>
    <property type="molecule type" value="Genomic_DNA"/>
</dbReference>